<keyword evidence="5" id="KW-1185">Reference proteome</keyword>
<organism evidence="4 5">
    <name type="scientific">Selenomonas flueggei ATCC 43531</name>
    <dbReference type="NCBI Taxonomy" id="638302"/>
    <lineage>
        <taxon>Bacteria</taxon>
        <taxon>Bacillati</taxon>
        <taxon>Bacillota</taxon>
        <taxon>Negativicutes</taxon>
        <taxon>Selenomonadales</taxon>
        <taxon>Selenomonadaceae</taxon>
        <taxon>Selenomonas</taxon>
    </lineage>
</organism>
<comment type="caution">
    <text evidence="4">The sequence shown here is derived from an EMBL/GenBank/DDBJ whole genome shotgun (WGS) entry which is preliminary data.</text>
</comment>
<evidence type="ECO:0000313" key="5">
    <source>
        <dbReference type="Proteomes" id="UP000005309"/>
    </source>
</evidence>
<dbReference type="GO" id="GO:0004190">
    <property type="term" value="F:aspartic-type endopeptidase activity"/>
    <property type="evidence" value="ECO:0007669"/>
    <property type="project" value="UniProtKB-EC"/>
</dbReference>
<feature type="transmembrane region" description="Helical" evidence="2">
    <location>
        <begin position="20"/>
        <end position="39"/>
    </location>
</feature>
<evidence type="ECO:0000256" key="1">
    <source>
        <dbReference type="ARBA" id="ARBA00005801"/>
    </source>
</evidence>
<gene>
    <name evidence="4" type="primary">comC</name>
    <name evidence="4" type="ORF">HMPREF0908_1997</name>
</gene>
<dbReference type="GO" id="GO:0006465">
    <property type="term" value="P:signal peptide processing"/>
    <property type="evidence" value="ECO:0007669"/>
    <property type="project" value="TreeGrafter"/>
</dbReference>
<feature type="transmembrane region" description="Helical" evidence="2">
    <location>
        <begin position="93"/>
        <end position="110"/>
    </location>
</feature>
<dbReference type="eggNOG" id="COG1989">
    <property type="taxonomic scope" value="Bacteria"/>
</dbReference>
<dbReference type="AlphaFoldDB" id="C4V697"/>
<feature type="domain" description="Prepilin type IV endopeptidase peptidase" evidence="3">
    <location>
        <begin position="49"/>
        <end position="148"/>
    </location>
</feature>
<dbReference type="HOGENOM" id="CLU_057101_8_0_9"/>
<proteinExistence type="inferred from homology"/>
<dbReference type="GO" id="GO:0005886">
    <property type="term" value="C:plasma membrane"/>
    <property type="evidence" value="ECO:0007669"/>
    <property type="project" value="TreeGrafter"/>
</dbReference>
<dbReference type="EC" id="3.4.23.43" evidence="4"/>
<dbReference type="Pfam" id="PF01478">
    <property type="entry name" value="Peptidase_A24"/>
    <property type="match status" value="1"/>
</dbReference>
<keyword evidence="2" id="KW-0472">Membrane</keyword>
<keyword evidence="4" id="KW-0378">Hydrolase</keyword>
<dbReference type="STRING" id="638302.HMPREF0908_1997"/>
<feature type="transmembrane region" description="Helical" evidence="2">
    <location>
        <begin position="130"/>
        <end position="154"/>
    </location>
</feature>
<evidence type="ECO:0000259" key="3">
    <source>
        <dbReference type="Pfam" id="PF01478"/>
    </source>
</evidence>
<keyword evidence="2" id="KW-0812">Transmembrane</keyword>
<dbReference type="EMBL" id="ACLA01000033">
    <property type="protein sequence ID" value="EEQ47695.1"/>
    <property type="molecule type" value="Genomic_DNA"/>
</dbReference>
<protein>
    <submittedName>
        <fullName evidence="4">Peptidase, A24 family</fullName>
        <ecNumber evidence="4">3.4.23.43</ecNumber>
    </submittedName>
</protein>
<name>C4V697_9FIRM</name>
<dbReference type="PANTHER" id="PTHR30487">
    <property type="entry name" value="TYPE 4 PREPILIN-LIKE PROTEINS LEADER PEPTIDE-PROCESSING ENZYME"/>
    <property type="match status" value="1"/>
</dbReference>
<accession>C4V697</accession>
<reference evidence="4 5" key="1">
    <citation type="submission" date="2009-04" db="EMBL/GenBank/DDBJ databases">
        <authorList>
            <person name="Qin X."/>
            <person name="Bachman B."/>
            <person name="Battles P."/>
            <person name="Bell A."/>
            <person name="Bess C."/>
            <person name="Bickham C."/>
            <person name="Chaboub L."/>
            <person name="Chen D."/>
            <person name="Coyle M."/>
            <person name="Deiros D.R."/>
            <person name="Dinh H."/>
            <person name="Forbes L."/>
            <person name="Fowler G."/>
            <person name="Francisco L."/>
            <person name="Fu Q."/>
            <person name="Gubbala S."/>
            <person name="Hale W."/>
            <person name="Han Y."/>
            <person name="Hemphill L."/>
            <person name="Highlander S.K."/>
            <person name="Hirani K."/>
            <person name="Hogues M."/>
            <person name="Jackson L."/>
            <person name="Jakkamsetti A."/>
            <person name="Javaid M."/>
            <person name="Jiang H."/>
            <person name="Korchina V."/>
            <person name="Kovar C."/>
            <person name="Lara F."/>
            <person name="Lee S."/>
            <person name="Mata R."/>
            <person name="Mathew T."/>
            <person name="Moen C."/>
            <person name="Morales K."/>
            <person name="Munidasa M."/>
            <person name="Nazareth L."/>
            <person name="Ngo R."/>
            <person name="Nguyen L."/>
            <person name="Okwuonu G."/>
            <person name="Ongeri F."/>
            <person name="Patil S."/>
            <person name="Petrosino J."/>
            <person name="Pham C."/>
            <person name="Pham P."/>
            <person name="Pu L.-L."/>
            <person name="Puazo M."/>
            <person name="Raj R."/>
            <person name="Reid J."/>
            <person name="Rouhana J."/>
            <person name="Saada N."/>
            <person name="Shang Y."/>
            <person name="Simmons D."/>
            <person name="Thornton R."/>
            <person name="Warren J."/>
            <person name="Weissenberger G."/>
            <person name="Zhang J."/>
            <person name="Zhang L."/>
            <person name="Zhou C."/>
            <person name="Zhu D."/>
            <person name="Muzny D."/>
            <person name="Worley K."/>
            <person name="Gibbs R."/>
        </authorList>
    </citation>
    <scope>NUCLEOTIDE SEQUENCE [LARGE SCALE GENOMIC DNA]</scope>
    <source>
        <strain evidence="4 5">ATCC 43531</strain>
    </source>
</reference>
<evidence type="ECO:0000256" key="2">
    <source>
        <dbReference type="SAM" id="Phobius"/>
    </source>
</evidence>
<comment type="similarity">
    <text evidence="1">Belongs to the peptidase A24 family.</text>
</comment>
<sequence length="192" mass="20273">MEEVGAMQEPAHTFCPSRRAAPVLTLLWCAGSLGIFCVFGVGMRSVCGMLFTAVLLWLSYLDLRDGMLYDCITLPFALLGLMASGVGSISDALLGGALCGVLFYCLYIAARGGLGGGDVKFAVGLGLWLGWEAAIIAVWAAFLLGGAAAAFLLLTGRRGRHDGIPFGPFLAVGGYVGFLVGRQLWQLYWGQP</sequence>
<dbReference type="Proteomes" id="UP000005309">
    <property type="component" value="Unassembled WGS sequence"/>
</dbReference>
<dbReference type="Gene3D" id="1.20.120.1220">
    <property type="match status" value="1"/>
</dbReference>
<dbReference type="InterPro" id="IPR000045">
    <property type="entry name" value="Prepilin_IV_endopep_pep"/>
</dbReference>
<feature type="transmembrane region" description="Helical" evidence="2">
    <location>
        <begin position="166"/>
        <end position="185"/>
    </location>
</feature>
<feature type="transmembrane region" description="Helical" evidence="2">
    <location>
        <begin position="67"/>
        <end position="86"/>
    </location>
</feature>
<keyword evidence="2" id="KW-1133">Transmembrane helix</keyword>
<dbReference type="InterPro" id="IPR050882">
    <property type="entry name" value="Prepilin_peptidase/N-MTase"/>
</dbReference>
<evidence type="ECO:0000313" key="4">
    <source>
        <dbReference type="EMBL" id="EEQ47695.1"/>
    </source>
</evidence>
<dbReference type="PANTHER" id="PTHR30487:SF0">
    <property type="entry name" value="PREPILIN LEADER PEPTIDASE_N-METHYLTRANSFERASE-RELATED"/>
    <property type="match status" value="1"/>
</dbReference>